<dbReference type="PANTHER" id="PTHR23327:SF42">
    <property type="entry name" value="LON PEPTIDASE N-TERMINAL DOMAIN AND RING FINGER PROTEIN C14F5.10C"/>
    <property type="match status" value="1"/>
</dbReference>
<accession>A0AAR5P348</accession>
<dbReference type="PANTHER" id="PTHR23327">
    <property type="entry name" value="RING FINGER PROTEIN 127"/>
    <property type="match status" value="1"/>
</dbReference>
<feature type="domain" description="Lon N-terminal" evidence="7">
    <location>
        <begin position="300"/>
        <end position="508"/>
    </location>
</feature>
<dbReference type="SUPFAM" id="SSF88697">
    <property type="entry name" value="PUA domain-like"/>
    <property type="match status" value="1"/>
</dbReference>
<evidence type="ECO:0008006" key="10">
    <source>
        <dbReference type="Google" id="ProtNLM"/>
    </source>
</evidence>
<dbReference type="InterPro" id="IPR013083">
    <property type="entry name" value="Znf_RING/FYVE/PHD"/>
</dbReference>
<evidence type="ECO:0000256" key="4">
    <source>
        <dbReference type="PROSITE-ProRule" id="PRU00175"/>
    </source>
</evidence>
<dbReference type="InterPro" id="IPR027370">
    <property type="entry name" value="Znf-RING_euk"/>
</dbReference>
<dbReference type="KEGG" id="dpa:109534326"/>
<dbReference type="PROSITE" id="PS00518">
    <property type="entry name" value="ZF_RING_1"/>
    <property type="match status" value="2"/>
</dbReference>
<evidence type="ECO:0000259" key="6">
    <source>
        <dbReference type="PROSITE" id="PS50089"/>
    </source>
</evidence>
<dbReference type="EnsemblMetazoa" id="XM_019899955.1">
    <property type="protein sequence ID" value="XP_019755514.1"/>
    <property type="gene ID" value="LOC109534326"/>
</dbReference>
<name>A0AAR5P348_DENPD</name>
<evidence type="ECO:0000256" key="2">
    <source>
        <dbReference type="ARBA" id="ARBA00022771"/>
    </source>
</evidence>
<dbReference type="PROSITE" id="PS50089">
    <property type="entry name" value="ZF_RING_2"/>
    <property type="match status" value="2"/>
</dbReference>
<dbReference type="AlphaFoldDB" id="A0AAR5P348"/>
<dbReference type="Pfam" id="PF13445">
    <property type="entry name" value="zf-RING_UBOX"/>
    <property type="match status" value="1"/>
</dbReference>
<feature type="domain" description="RING-type" evidence="6">
    <location>
        <begin position="227"/>
        <end position="264"/>
    </location>
</feature>
<organism evidence="8 9">
    <name type="scientific">Dendroctonus ponderosae</name>
    <name type="common">Mountain pine beetle</name>
    <dbReference type="NCBI Taxonomy" id="77166"/>
    <lineage>
        <taxon>Eukaryota</taxon>
        <taxon>Metazoa</taxon>
        <taxon>Ecdysozoa</taxon>
        <taxon>Arthropoda</taxon>
        <taxon>Hexapoda</taxon>
        <taxon>Insecta</taxon>
        <taxon>Pterygota</taxon>
        <taxon>Neoptera</taxon>
        <taxon>Endopterygota</taxon>
        <taxon>Coleoptera</taxon>
        <taxon>Polyphaga</taxon>
        <taxon>Cucujiformia</taxon>
        <taxon>Curculionidae</taxon>
        <taxon>Scolytinae</taxon>
        <taxon>Dendroctonus</taxon>
    </lineage>
</organism>
<dbReference type="InterPro" id="IPR046336">
    <property type="entry name" value="Lon_prtase_N_sf"/>
</dbReference>
<proteinExistence type="predicted"/>
<sequence>MDHPTKKDNTMMDCGRQLKKNPESTKKRVNSVQTTILSAISNKELNLFLCIVCGNILRQPVTVKCGHTLCMSCLDKMPEKCRKCSQDVEEEQFRVNVLVQGLIEKWTERNKLNNTDTPVVILVLHPRYVLRSGCAGFQYTVDISRKISTKWKKSQIFDLSHPKRQIYRKLSYRRKPTKHPAKTRKENQRNSDSFGKMLDNMLIELEMTVEKALRDSWECISEEDLECLLCRRCLADPVTTPCGHTFCRDCLTRVLDHRLTCPLCVSKLSVGDYFRGTTAVLDQATQFLFPKKRPHQQCGSDEHSSDNVSVFVCTNAFPGVACPLYVNEPRYRLLVRRCLESRSKTFAMTSLDPSGAKLMQYGTILEVKDAISLQDGRIILSTQGIRRFKVISRDEKDGYDTAKVEHIYDITPTPERISGLVSLHRKVYTRAVRWIHLLSPAALSEVERLIGKMPQIETDWLTLPDGPSWTWWLIPILPLSAQLQVGFLSSTSLEKRLRAIDKMLEHMKVRMQAEPRKDSVTYTANDDGMVFCSE</sequence>
<dbReference type="Gene3D" id="2.30.130.40">
    <property type="entry name" value="LON domain-like"/>
    <property type="match status" value="1"/>
</dbReference>
<dbReference type="InterPro" id="IPR001841">
    <property type="entry name" value="Znf_RING"/>
</dbReference>
<dbReference type="SMART" id="SM00464">
    <property type="entry name" value="LON"/>
    <property type="match status" value="1"/>
</dbReference>
<dbReference type="SUPFAM" id="SSF57850">
    <property type="entry name" value="RING/U-box"/>
    <property type="match status" value="2"/>
</dbReference>
<dbReference type="EnsemblMetazoa" id="XM_019899956.1">
    <property type="protein sequence ID" value="XP_019755515.1"/>
    <property type="gene ID" value="LOC109534326"/>
</dbReference>
<evidence type="ECO:0000256" key="5">
    <source>
        <dbReference type="SAM" id="MobiDB-lite"/>
    </source>
</evidence>
<feature type="domain" description="RING-type" evidence="6">
    <location>
        <begin position="50"/>
        <end position="85"/>
    </location>
</feature>
<dbReference type="CDD" id="cd16514">
    <property type="entry name" value="RING-HC_LONFs_rpt2"/>
    <property type="match status" value="1"/>
</dbReference>
<dbReference type="Pfam" id="PF02190">
    <property type="entry name" value="LON_substr_bdg"/>
    <property type="match status" value="1"/>
</dbReference>
<dbReference type="InterPro" id="IPR003111">
    <property type="entry name" value="Lon_prtase_N"/>
</dbReference>
<reference evidence="9" key="1">
    <citation type="journal article" date="2013" name="Genome Biol.">
        <title>Draft genome of the mountain pine beetle, Dendroctonus ponderosae Hopkins, a major forest pest.</title>
        <authorList>
            <person name="Keeling C.I."/>
            <person name="Yuen M.M."/>
            <person name="Liao N.Y."/>
            <person name="Docking T.R."/>
            <person name="Chan S.K."/>
            <person name="Taylor G.A."/>
            <person name="Palmquist D.L."/>
            <person name="Jackman S.D."/>
            <person name="Nguyen A."/>
            <person name="Li M."/>
            <person name="Henderson H."/>
            <person name="Janes J.K."/>
            <person name="Zhao Y."/>
            <person name="Pandoh P."/>
            <person name="Moore R."/>
            <person name="Sperling F.A."/>
            <person name="Huber D.P."/>
            <person name="Birol I."/>
            <person name="Jones S.J."/>
            <person name="Bohlmann J."/>
        </authorList>
    </citation>
    <scope>NUCLEOTIDE SEQUENCE</scope>
</reference>
<dbReference type="Proteomes" id="UP000019118">
    <property type="component" value="Unassembled WGS sequence"/>
</dbReference>
<evidence type="ECO:0000313" key="9">
    <source>
        <dbReference type="Proteomes" id="UP000019118"/>
    </source>
</evidence>
<feature type="compositionally biased region" description="Basic and acidic residues" evidence="5">
    <location>
        <begin position="1"/>
        <end position="10"/>
    </location>
</feature>
<feature type="region of interest" description="Disordered" evidence="5">
    <location>
        <begin position="1"/>
        <end position="27"/>
    </location>
</feature>
<keyword evidence="2 4" id="KW-0863">Zinc-finger</keyword>
<keyword evidence="1" id="KW-0479">Metal-binding</keyword>
<keyword evidence="9" id="KW-1185">Reference proteome</keyword>
<evidence type="ECO:0000313" key="8">
    <source>
        <dbReference type="EnsemblMetazoa" id="XP_019755515.1"/>
    </source>
</evidence>
<keyword evidence="3" id="KW-0862">Zinc</keyword>
<evidence type="ECO:0000256" key="3">
    <source>
        <dbReference type="ARBA" id="ARBA00022833"/>
    </source>
</evidence>
<evidence type="ECO:0000256" key="1">
    <source>
        <dbReference type="ARBA" id="ARBA00022723"/>
    </source>
</evidence>
<dbReference type="Gene3D" id="3.30.40.10">
    <property type="entry name" value="Zinc/RING finger domain, C3HC4 (zinc finger)"/>
    <property type="match status" value="2"/>
</dbReference>
<dbReference type="InterPro" id="IPR017907">
    <property type="entry name" value="Znf_RING_CS"/>
</dbReference>
<dbReference type="GeneID" id="109534326"/>
<reference evidence="8" key="2">
    <citation type="submission" date="2024-08" db="UniProtKB">
        <authorList>
            <consortium name="EnsemblMetazoa"/>
        </authorList>
    </citation>
    <scope>IDENTIFICATION</scope>
</reference>
<evidence type="ECO:0000259" key="7">
    <source>
        <dbReference type="PROSITE" id="PS51787"/>
    </source>
</evidence>
<dbReference type="PROSITE" id="PS51787">
    <property type="entry name" value="LON_N"/>
    <property type="match status" value="1"/>
</dbReference>
<protein>
    <recommendedName>
        <fullName evidence="10">RING-type domain-containing protein</fullName>
    </recommendedName>
</protein>
<dbReference type="InterPro" id="IPR015947">
    <property type="entry name" value="PUA-like_sf"/>
</dbReference>
<dbReference type="Pfam" id="PF13923">
    <property type="entry name" value="zf-C3HC4_2"/>
    <property type="match status" value="1"/>
</dbReference>
<dbReference type="GO" id="GO:0008270">
    <property type="term" value="F:zinc ion binding"/>
    <property type="evidence" value="ECO:0007669"/>
    <property type="project" value="UniProtKB-KW"/>
</dbReference>
<dbReference type="SMART" id="SM00184">
    <property type="entry name" value="RING"/>
    <property type="match status" value="2"/>
</dbReference>